<dbReference type="AlphaFoldDB" id="X0SNE1"/>
<evidence type="ECO:0000313" key="2">
    <source>
        <dbReference type="EMBL" id="GAF82564.1"/>
    </source>
</evidence>
<proteinExistence type="predicted"/>
<dbReference type="SUPFAM" id="SSF51726">
    <property type="entry name" value="UROD/MetE-like"/>
    <property type="match status" value="1"/>
</dbReference>
<protein>
    <recommendedName>
        <fullName evidence="1">Uroporphyrinogen decarboxylase (URO-D) domain-containing protein</fullName>
    </recommendedName>
</protein>
<organism evidence="2">
    <name type="scientific">marine sediment metagenome</name>
    <dbReference type="NCBI Taxonomy" id="412755"/>
    <lineage>
        <taxon>unclassified sequences</taxon>
        <taxon>metagenomes</taxon>
        <taxon>ecological metagenomes</taxon>
    </lineage>
</organism>
<dbReference type="Pfam" id="PF01208">
    <property type="entry name" value="URO-D"/>
    <property type="match status" value="1"/>
</dbReference>
<dbReference type="PANTHER" id="PTHR47099:SF1">
    <property type="entry name" value="METHYLCOBAMIDE:COM METHYLTRANSFERASE MTBA"/>
    <property type="match status" value="1"/>
</dbReference>
<dbReference type="Gene3D" id="3.20.20.210">
    <property type="match status" value="1"/>
</dbReference>
<gene>
    <name evidence="2" type="ORF">S01H1_09237</name>
</gene>
<dbReference type="InterPro" id="IPR000257">
    <property type="entry name" value="Uroporphyrinogen_deCOase"/>
</dbReference>
<dbReference type="GO" id="GO:0004853">
    <property type="term" value="F:uroporphyrinogen decarboxylase activity"/>
    <property type="evidence" value="ECO:0007669"/>
    <property type="project" value="InterPro"/>
</dbReference>
<accession>X0SNE1</accession>
<dbReference type="PANTHER" id="PTHR47099">
    <property type="entry name" value="METHYLCOBAMIDE:COM METHYLTRANSFERASE MTBA"/>
    <property type="match status" value="1"/>
</dbReference>
<dbReference type="InterPro" id="IPR052024">
    <property type="entry name" value="Methanogen_methyltrans"/>
</dbReference>
<feature type="domain" description="Uroporphyrinogen decarboxylase (URO-D)" evidence="1">
    <location>
        <begin position="3"/>
        <end position="194"/>
    </location>
</feature>
<dbReference type="EMBL" id="BARS01004721">
    <property type="protein sequence ID" value="GAF82564.1"/>
    <property type="molecule type" value="Genomic_DNA"/>
</dbReference>
<name>X0SNE1_9ZZZZ</name>
<comment type="caution">
    <text evidence="2">The sequence shown here is derived from an EMBL/GenBank/DDBJ whole genome shotgun (WGS) entry which is preliminary data.</text>
</comment>
<evidence type="ECO:0000259" key="1">
    <source>
        <dbReference type="Pfam" id="PF01208"/>
    </source>
</evidence>
<feature type="non-terminal residue" evidence="2">
    <location>
        <position position="211"/>
    </location>
</feature>
<reference evidence="2" key="1">
    <citation type="journal article" date="2014" name="Front. Microbiol.">
        <title>High frequency of phylogenetically diverse reductive dehalogenase-homologous genes in deep subseafloor sedimentary metagenomes.</title>
        <authorList>
            <person name="Kawai M."/>
            <person name="Futagami T."/>
            <person name="Toyoda A."/>
            <person name="Takaki Y."/>
            <person name="Nishi S."/>
            <person name="Hori S."/>
            <person name="Arai W."/>
            <person name="Tsubouchi T."/>
            <person name="Morono Y."/>
            <person name="Uchiyama I."/>
            <person name="Ito T."/>
            <person name="Fujiyama A."/>
            <person name="Inagaki F."/>
            <person name="Takami H."/>
        </authorList>
    </citation>
    <scope>NUCLEOTIDE SEQUENCE</scope>
    <source>
        <strain evidence="2">Expedition CK06-06</strain>
    </source>
</reference>
<dbReference type="GO" id="GO:0006779">
    <property type="term" value="P:porphyrin-containing compound biosynthetic process"/>
    <property type="evidence" value="ECO:0007669"/>
    <property type="project" value="InterPro"/>
</dbReference>
<dbReference type="InterPro" id="IPR038071">
    <property type="entry name" value="UROD/MetE-like_sf"/>
</dbReference>
<sequence length="211" mass="22858">MNARERVLAASQGKPVDRRPISLTLSLYGAKLTGCPLSEHYSSPTAYVRGQSAVLETFRPDVLFGPFAIPLEASAFGSEVRYFENQAPQVAHPAISSADEIGQLAFPNVDSHPNLTYFREAVRLLAAKYRDEVAIAAIASSPIDLPALLMGIESWLDALLFDEDGAKRVLEMIVAHSVRWIKALLGEGADIVIMPGAFINPAIVSRRVAAE</sequence>